<evidence type="ECO:0000313" key="1">
    <source>
        <dbReference type="EMBL" id="GBM27015.1"/>
    </source>
</evidence>
<dbReference type="EMBL" id="BGPR01169872">
    <property type="protein sequence ID" value="GBM27015.1"/>
    <property type="molecule type" value="Genomic_DNA"/>
</dbReference>
<protein>
    <submittedName>
        <fullName evidence="1">Uncharacterized protein</fullName>
    </submittedName>
</protein>
<reference evidence="1 2" key="1">
    <citation type="journal article" date="2019" name="Sci. Rep.">
        <title>Orb-weaving spider Araneus ventricosus genome elucidates the spidroin gene catalogue.</title>
        <authorList>
            <person name="Kono N."/>
            <person name="Nakamura H."/>
            <person name="Ohtoshi R."/>
            <person name="Moran D.A.P."/>
            <person name="Shinohara A."/>
            <person name="Yoshida Y."/>
            <person name="Fujiwara M."/>
            <person name="Mori M."/>
            <person name="Tomita M."/>
            <person name="Arakawa K."/>
        </authorList>
    </citation>
    <scope>NUCLEOTIDE SEQUENCE [LARGE SCALE GENOMIC DNA]</scope>
</reference>
<gene>
    <name evidence="1" type="ORF">AVEN_137867_1</name>
</gene>
<accession>A0A4Y2EGL2</accession>
<name>A0A4Y2EGL2_ARAVE</name>
<dbReference type="Proteomes" id="UP000499080">
    <property type="component" value="Unassembled WGS sequence"/>
</dbReference>
<keyword evidence="2" id="KW-1185">Reference proteome</keyword>
<evidence type="ECO:0000313" key="2">
    <source>
        <dbReference type="Proteomes" id="UP000499080"/>
    </source>
</evidence>
<organism evidence="1 2">
    <name type="scientific">Araneus ventricosus</name>
    <name type="common">Orbweaver spider</name>
    <name type="synonym">Epeira ventricosa</name>
    <dbReference type="NCBI Taxonomy" id="182803"/>
    <lineage>
        <taxon>Eukaryota</taxon>
        <taxon>Metazoa</taxon>
        <taxon>Ecdysozoa</taxon>
        <taxon>Arthropoda</taxon>
        <taxon>Chelicerata</taxon>
        <taxon>Arachnida</taxon>
        <taxon>Araneae</taxon>
        <taxon>Araneomorphae</taxon>
        <taxon>Entelegynae</taxon>
        <taxon>Araneoidea</taxon>
        <taxon>Araneidae</taxon>
        <taxon>Araneus</taxon>
    </lineage>
</organism>
<proteinExistence type="predicted"/>
<sequence>MWCSVCGNFGNTIYHNRTSTRSEKKVNPSSEKTYLNPAEQEIKLWKCDVKENRLSKVPLLSDRNDQLTLLRKDHLDFLVEGRKGSSSFYFHS</sequence>
<comment type="caution">
    <text evidence="1">The sequence shown here is derived from an EMBL/GenBank/DDBJ whole genome shotgun (WGS) entry which is preliminary data.</text>
</comment>
<dbReference type="AlphaFoldDB" id="A0A4Y2EGL2"/>